<keyword evidence="5 6" id="KW-0472">Membrane</keyword>
<dbReference type="Pfam" id="PF07690">
    <property type="entry name" value="MFS_1"/>
    <property type="match status" value="1"/>
</dbReference>
<evidence type="ECO:0000313" key="8">
    <source>
        <dbReference type="Proteomes" id="UP000295302"/>
    </source>
</evidence>
<feature type="non-terminal residue" evidence="7">
    <location>
        <position position="1"/>
    </location>
</feature>
<evidence type="ECO:0000256" key="1">
    <source>
        <dbReference type="ARBA" id="ARBA00004651"/>
    </source>
</evidence>
<feature type="transmembrane region" description="Helical" evidence="6">
    <location>
        <begin position="99"/>
        <end position="120"/>
    </location>
</feature>
<feature type="transmembrane region" description="Helical" evidence="6">
    <location>
        <begin position="217"/>
        <end position="237"/>
    </location>
</feature>
<dbReference type="SUPFAM" id="SSF103473">
    <property type="entry name" value="MFS general substrate transporter"/>
    <property type="match status" value="1"/>
</dbReference>
<dbReference type="EMBL" id="SMKQ01000124">
    <property type="protein sequence ID" value="TDD42597.1"/>
    <property type="molecule type" value="Genomic_DNA"/>
</dbReference>
<reference evidence="7 8" key="1">
    <citation type="submission" date="2019-03" db="EMBL/GenBank/DDBJ databases">
        <title>Draft genome sequences of novel Actinobacteria.</title>
        <authorList>
            <person name="Sahin N."/>
            <person name="Ay H."/>
            <person name="Saygin H."/>
        </authorList>
    </citation>
    <scope>NUCLEOTIDE SEQUENCE [LARGE SCALE GENOMIC DNA]</scope>
    <source>
        <strain evidence="7 8">CH32</strain>
    </source>
</reference>
<feature type="transmembrane region" description="Helical" evidence="6">
    <location>
        <begin position="140"/>
        <end position="160"/>
    </location>
</feature>
<feature type="transmembrane region" description="Helical" evidence="6">
    <location>
        <begin position="12"/>
        <end position="37"/>
    </location>
</feature>
<dbReference type="GO" id="GO:0005886">
    <property type="term" value="C:plasma membrane"/>
    <property type="evidence" value="ECO:0007669"/>
    <property type="project" value="UniProtKB-SubCell"/>
</dbReference>
<dbReference type="Proteomes" id="UP000295302">
    <property type="component" value="Unassembled WGS sequence"/>
</dbReference>
<accession>A0A4V2YKK1</accession>
<feature type="transmembrane region" description="Helical" evidence="6">
    <location>
        <begin position="341"/>
        <end position="361"/>
    </location>
</feature>
<gene>
    <name evidence="7" type="ORF">E1286_30350</name>
</gene>
<evidence type="ECO:0000256" key="3">
    <source>
        <dbReference type="ARBA" id="ARBA00022692"/>
    </source>
</evidence>
<proteinExistence type="predicted"/>
<evidence type="ECO:0000256" key="5">
    <source>
        <dbReference type="ARBA" id="ARBA00023136"/>
    </source>
</evidence>
<feature type="transmembrane region" description="Helical" evidence="6">
    <location>
        <begin position="279"/>
        <end position="296"/>
    </location>
</feature>
<evidence type="ECO:0000256" key="6">
    <source>
        <dbReference type="SAM" id="Phobius"/>
    </source>
</evidence>
<keyword evidence="8" id="KW-1185">Reference proteome</keyword>
<dbReference type="InterPro" id="IPR011701">
    <property type="entry name" value="MFS"/>
</dbReference>
<keyword evidence="2" id="KW-1003">Cell membrane</keyword>
<comment type="caution">
    <text evidence="7">The sequence shown here is derived from an EMBL/GenBank/DDBJ whole genome shotgun (WGS) entry which is preliminary data.</text>
</comment>
<dbReference type="RefSeq" id="WP_132617969.1">
    <property type="nucleotide sequence ID" value="NZ_SMKQ01000124.1"/>
</dbReference>
<dbReference type="CDD" id="cd06173">
    <property type="entry name" value="MFS_MefA_like"/>
    <property type="match status" value="1"/>
</dbReference>
<feature type="transmembrane region" description="Helical" evidence="6">
    <location>
        <begin position="367"/>
        <end position="387"/>
    </location>
</feature>
<organism evidence="7 8">
    <name type="scientific">Nonomuraea terrae</name>
    <dbReference type="NCBI Taxonomy" id="2530383"/>
    <lineage>
        <taxon>Bacteria</taxon>
        <taxon>Bacillati</taxon>
        <taxon>Actinomycetota</taxon>
        <taxon>Actinomycetes</taxon>
        <taxon>Streptosporangiales</taxon>
        <taxon>Streptosporangiaceae</taxon>
        <taxon>Nonomuraea</taxon>
    </lineage>
</organism>
<feature type="transmembrane region" description="Helical" evidence="6">
    <location>
        <begin position="43"/>
        <end position="63"/>
    </location>
</feature>
<feature type="transmembrane region" description="Helical" evidence="6">
    <location>
        <begin position="249"/>
        <end position="272"/>
    </location>
</feature>
<protein>
    <submittedName>
        <fullName evidence="7">MFS transporter</fullName>
    </submittedName>
</protein>
<evidence type="ECO:0000313" key="7">
    <source>
        <dbReference type="EMBL" id="TDD42597.1"/>
    </source>
</evidence>
<keyword evidence="4 6" id="KW-1133">Transmembrane helix</keyword>
<name>A0A4V2YKK1_9ACTN</name>
<comment type="subcellular location">
    <subcellularLocation>
        <location evidence="1">Cell membrane</location>
        <topology evidence="1">Multi-pass membrane protein</topology>
    </subcellularLocation>
</comment>
<feature type="transmembrane region" description="Helical" evidence="6">
    <location>
        <begin position="166"/>
        <end position="186"/>
    </location>
</feature>
<feature type="transmembrane region" description="Helical" evidence="6">
    <location>
        <begin position="75"/>
        <end position="93"/>
    </location>
</feature>
<dbReference type="PANTHER" id="PTHR23513">
    <property type="entry name" value="INTEGRAL MEMBRANE EFFLUX PROTEIN-RELATED"/>
    <property type="match status" value="1"/>
</dbReference>
<evidence type="ECO:0000256" key="2">
    <source>
        <dbReference type="ARBA" id="ARBA00022475"/>
    </source>
</evidence>
<keyword evidence="3 6" id="KW-0812">Transmembrane</keyword>
<dbReference type="GO" id="GO:0022857">
    <property type="term" value="F:transmembrane transporter activity"/>
    <property type="evidence" value="ECO:0007669"/>
    <property type="project" value="InterPro"/>
</dbReference>
<dbReference type="PANTHER" id="PTHR23513:SF11">
    <property type="entry name" value="STAPHYLOFERRIN A TRANSPORTER"/>
    <property type="match status" value="1"/>
</dbReference>
<evidence type="ECO:0000256" key="4">
    <source>
        <dbReference type="ARBA" id="ARBA00022989"/>
    </source>
</evidence>
<sequence length="397" mass="40621">SRVAALANPRFRLLLVSQTAAVMGEQMLAVAITVAVVEAGGDAVALGLVLAVRGITLVAFLPAGGVWADRLPRRLLMTAAYAAQGLVAGALAVPAALPVGAAAAAVFVLGIAEAFVRPAFNGLLRGVLADEERESGRSLVSVSIRTGIMVGPVVCVAVIAASGTRAAYAITLAVFAAAAFAFWRVAEPRREPAPRASFAADIRAGVAEAGSRPWVRAILAFSAVNLMFVLAPTQVLLPIVSTAEFGSAAVYGVALTCYGVGGLAGGLLTMAWRPRRPGVVALAAMALYAAAPASLIFSTDAWPVFAAYAVAGAGVEIYAIHWEVALQREIPDHLIGRISSFAWLCGFGLLPFGQALAGPLAELTSPAAVLGAAAVLILVLPPALLLVKGMSHFRTQS</sequence>
<feature type="transmembrane region" description="Helical" evidence="6">
    <location>
        <begin position="302"/>
        <end position="320"/>
    </location>
</feature>
<dbReference type="OrthoDB" id="69054at2"/>
<dbReference type="InterPro" id="IPR036259">
    <property type="entry name" value="MFS_trans_sf"/>
</dbReference>
<dbReference type="AlphaFoldDB" id="A0A4V2YKK1"/>
<dbReference type="Gene3D" id="1.20.1250.20">
    <property type="entry name" value="MFS general substrate transporter like domains"/>
    <property type="match status" value="1"/>
</dbReference>